<dbReference type="SUPFAM" id="SSF54637">
    <property type="entry name" value="Thioesterase/thiol ester dehydrase-isomerase"/>
    <property type="match status" value="1"/>
</dbReference>
<evidence type="ECO:0000256" key="10">
    <source>
        <dbReference type="ARBA" id="ARBA00025049"/>
    </source>
</evidence>
<dbReference type="NCBIfam" id="TIGR01750">
    <property type="entry name" value="fabZ"/>
    <property type="match status" value="1"/>
</dbReference>
<evidence type="ECO:0000256" key="8">
    <source>
        <dbReference type="ARBA" id="ARBA00023098"/>
    </source>
</evidence>
<comment type="catalytic activity">
    <reaction evidence="1">
        <text>a (3R)-hydroxyacyl-[ACP] = a (2E)-enoyl-[ACP] + H2O</text>
        <dbReference type="Rhea" id="RHEA:13097"/>
        <dbReference type="Rhea" id="RHEA-COMP:9925"/>
        <dbReference type="Rhea" id="RHEA-COMP:9945"/>
        <dbReference type="ChEBI" id="CHEBI:15377"/>
        <dbReference type="ChEBI" id="CHEBI:78784"/>
        <dbReference type="ChEBI" id="CHEBI:78827"/>
        <dbReference type="EC" id="4.2.1.59"/>
    </reaction>
</comment>
<evidence type="ECO:0000313" key="12">
    <source>
        <dbReference type="Proteomes" id="UP000574276"/>
    </source>
</evidence>
<comment type="function">
    <text evidence="10">Involved in unsaturated fatty acids biosynthesis. Catalyzes the dehydration of short chain beta-hydroxyacyl-ACPs and long chain saturated and unsaturated beta-hydroxyacyl-ACPs.</text>
</comment>
<evidence type="ECO:0000256" key="2">
    <source>
        <dbReference type="ARBA" id="ARBA00004496"/>
    </source>
</evidence>
<evidence type="ECO:0000256" key="9">
    <source>
        <dbReference type="ARBA" id="ARBA00023239"/>
    </source>
</evidence>
<keyword evidence="9 11" id="KW-0456">Lyase</keyword>
<reference evidence="11 12" key="1">
    <citation type="submission" date="2020-07" db="EMBL/GenBank/DDBJ databases">
        <title>Characterization and genome sequencing of isolate MD1, a novel member within the family Lachnospiraceae.</title>
        <authorList>
            <person name="Rettenmaier R."/>
            <person name="Di Bello L."/>
            <person name="Zinser C."/>
            <person name="Scheitz K."/>
            <person name="Liebl W."/>
            <person name="Zverlov V."/>
        </authorList>
    </citation>
    <scope>NUCLEOTIDE SEQUENCE [LARGE SCALE GENOMIC DNA]</scope>
    <source>
        <strain evidence="11 12">MD1</strain>
    </source>
</reference>
<dbReference type="GO" id="GO:0005737">
    <property type="term" value="C:cytoplasm"/>
    <property type="evidence" value="ECO:0007669"/>
    <property type="project" value="UniProtKB-SubCell"/>
</dbReference>
<organism evidence="11 12">
    <name type="scientific">Variimorphobacter saccharofermentans</name>
    <dbReference type="NCBI Taxonomy" id="2755051"/>
    <lineage>
        <taxon>Bacteria</taxon>
        <taxon>Bacillati</taxon>
        <taxon>Bacillota</taxon>
        <taxon>Clostridia</taxon>
        <taxon>Lachnospirales</taxon>
        <taxon>Lachnospiraceae</taxon>
        <taxon>Variimorphobacter</taxon>
    </lineage>
</organism>
<dbReference type="AlphaFoldDB" id="A0A839JXY2"/>
<dbReference type="RefSeq" id="WP_228351993.1">
    <property type="nucleotide sequence ID" value="NZ_JACEGA010000001.1"/>
</dbReference>
<comment type="similarity">
    <text evidence="3">Belongs to the thioester dehydratase family. FabZ subfamily.</text>
</comment>
<dbReference type="PANTHER" id="PTHR30272:SF1">
    <property type="entry name" value="3-HYDROXYACYL-[ACYL-CARRIER-PROTEIN] DEHYDRATASE"/>
    <property type="match status" value="1"/>
</dbReference>
<gene>
    <name evidence="11" type="primary">fabZ</name>
    <name evidence="11" type="ORF">H0486_05175</name>
</gene>
<comment type="caution">
    <text evidence="11">The sequence shown here is derived from an EMBL/GenBank/DDBJ whole genome shotgun (WGS) entry which is preliminary data.</text>
</comment>
<dbReference type="InterPro" id="IPR029069">
    <property type="entry name" value="HotDog_dom_sf"/>
</dbReference>
<dbReference type="FunFam" id="3.10.129.10:FF:000001">
    <property type="entry name" value="3-hydroxyacyl-[acyl-carrier-protein] dehydratase FabZ"/>
    <property type="match status" value="1"/>
</dbReference>
<dbReference type="EC" id="4.2.1.59" evidence="4"/>
<dbReference type="Proteomes" id="UP000574276">
    <property type="component" value="Unassembled WGS sequence"/>
</dbReference>
<protein>
    <recommendedName>
        <fullName evidence="4">3-hydroxyacyl-[acyl-carrier-protein] dehydratase</fullName>
        <ecNumber evidence="4">4.2.1.59</ecNumber>
    </recommendedName>
</protein>
<dbReference type="GO" id="GO:0019171">
    <property type="term" value="F:(3R)-hydroxyacyl-[acyl-carrier-protein] dehydratase activity"/>
    <property type="evidence" value="ECO:0007669"/>
    <property type="project" value="UniProtKB-EC"/>
</dbReference>
<accession>A0A839JXY2</accession>
<keyword evidence="8" id="KW-0443">Lipid metabolism</keyword>
<dbReference type="GO" id="GO:0009245">
    <property type="term" value="P:lipid A biosynthetic process"/>
    <property type="evidence" value="ECO:0007669"/>
    <property type="project" value="UniProtKB-KW"/>
</dbReference>
<evidence type="ECO:0000256" key="4">
    <source>
        <dbReference type="ARBA" id="ARBA00013167"/>
    </source>
</evidence>
<dbReference type="GO" id="GO:0006633">
    <property type="term" value="P:fatty acid biosynthetic process"/>
    <property type="evidence" value="ECO:0007669"/>
    <property type="project" value="InterPro"/>
</dbReference>
<keyword evidence="6" id="KW-0444">Lipid biosynthesis</keyword>
<keyword evidence="5" id="KW-0963">Cytoplasm</keyword>
<dbReference type="Gene3D" id="3.10.129.10">
    <property type="entry name" value="Hotdog Thioesterase"/>
    <property type="match status" value="1"/>
</dbReference>
<dbReference type="NCBIfam" id="NF000582">
    <property type="entry name" value="PRK00006.1"/>
    <property type="match status" value="1"/>
</dbReference>
<comment type="subcellular location">
    <subcellularLocation>
        <location evidence="2">Cytoplasm</location>
    </subcellularLocation>
</comment>
<evidence type="ECO:0000256" key="7">
    <source>
        <dbReference type="ARBA" id="ARBA00022556"/>
    </source>
</evidence>
<evidence type="ECO:0000256" key="3">
    <source>
        <dbReference type="ARBA" id="ARBA00009174"/>
    </source>
</evidence>
<evidence type="ECO:0000313" key="11">
    <source>
        <dbReference type="EMBL" id="MBB2182266.1"/>
    </source>
</evidence>
<proteinExistence type="inferred from homology"/>
<evidence type="ECO:0000256" key="5">
    <source>
        <dbReference type="ARBA" id="ARBA00022490"/>
    </source>
</evidence>
<dbReference type="GO" id="GO:0016020">
    <property type="term" value="C:membrane"/>
    <property type="evidence" value="ECO:0007669"/>
    <property type="project" value="GOC"/>
</dbReference>
<keyword evidence="7" id="KW-0441">Lipid A biosynthesis</keyword>
<sequence length="140" mass="15268">MLNIDEIQKILPHRPPFLLVDRVEELEPGIRATGKKCVTMNEPYFQGHFPGKAVMPGVIILESLAQVGAICMLTVEGNEGKIVLFGGMDKVRFKRQVLPGDVLTLKVEISKSKGNFGVGTAIAYVDDQVAVEATLTFAIE</sequence>
<dbReference type="PANTHER" id="PTHR30272">
    <property type="entry name" value="3-HYDROXYACYL-[ACYL-CARRIER-PROTEIN] DEHYDRATASE"/>
    <property type="match status" value="1"/>
</dbReference>
<keyword evidence="12" id="KW-1185">Reference proteome</keyword>
<name>A0A839JXY2_9FIRM</name>
<evidence type="ECO:0000256" key="1">
    <source>
        <dbReference type="ARBA" id="ARBA00001055"/>
    </source>
</evidence>
<dbReference type="InterPro" id="IPR010084">
    <property type="entry name" value="FabZ"/>
</dbReference>
<dbReference type="InterPro" id="IPR013114">
    <property type="entry name" value="FabA_FabZ"/>
</dbReference>
<dbReference type="EMBL" id="JACEGA010000001">
    <property type="protein sequence ID" value="MBB2182266.1"/>
    <property type="molecule type" value="Genomic_DNA"/>
</dbReference>
<evidence type="ECO:0000256" key="6">
    <source>
        <dbReference type="ARBA" id="ARBA00022516"/>
    </source>
</evidence>
<dbReference type="CDD" id="cd01288">
    <property type="entry name" value="FabZ"/>
    <property type="match status" value="1"/>
</dbReference>
<dbReference type="Pfam" id="PF07977">
    <property type="entry name" value="FabA"/>
    <property type="match status" value="1"/>
</dbReference>